<gene>
    <name evidence="2" type="ORF">G4Y79_01355</name>
</gene>
<protein>
    <submittedName>
        <fullName evidence="2">Uncharacterized protein</fullName>
    </submittedName>
</protein>
<organism evidence="2 3">
    <name type="scientific">Phototrophicus methaneseepsis</name>
    <dbReference type="NCBI Taxonomy" id="2710758"/>
    <lineage>
        <taxon>Bacteria</taxon>
        <taxon>Bacillati</taxon>
        <taxon>Chloroflexota</taxon>
        <taxon>Candidatus Thermofontia</taxon>
        <taxon>Phototrophicales</taxon>
        <taxon>Phototrophicaceae</taxon>
        <taxon>Phototrophicus</taxon>
    </lineage>
</organism>
<accession>A0A7S8E9X2</accession>
<sequence length="79" mass="8467">MDLATAIEQFFGDVQTAAQTIAPLIAVIGFIGLGVMYMGSSWPLVGDWKKDNPKAANQVVMGLLFVIFASSVTTLITFQ</sequence>
<reference evidence="2 3" key="1">
    <citation type="submission" date="2020-02" db="EMBL/GenBank/DDBJ databases">
        <authorList>
            <person name="Zheng R.K."/>
            <person name="Sun C.M."/>
        </authorList>
    </citation>
    <scope>NUCLEOTIDE SEQUENCE [LARGE SCALE GENOMIC DNA]</scope>
    <source>
        <strain evidence="3">rifampicinis</strain>
    </source>
</reference>
<keyword evidence="1" id="KW-1133">Transmembrane helix</keyword>
<dbReference type="EMBL" id="CP062983">
    <property type="protein sequence ID" value="QPC83051.1"/>
    <property type="molecule type" value="Genomic_DNA"/>
</dbReference>
<feature type="transmembrane region" description="Helical" evidence="1">
    <location>
        <begin position="59"/>
        <end position="78"/>
    </location>
</feature>
<keyword evidence="1" id="KW-0812">Transmembrane</keyword>
<dbReference type="Proteomes" id="UP000594468">
    <property type="component" value="Chromosome"/>
</dbReference>
<keyword evidence="1" id="KW-0472">Membrane</keyword>
<proteinExistence type="predicted"/>
<evidence type="ECO:0000313" key="3">
    <source>
        <dbReference type="Proteomes" id="UP000594468"/>
    </source>
</evidence>
<dbReference type="AlphaFoldDB" id="A0A7S8E9X2"/>
<feature type="transmembrane region" description="Helical" evidence="1">
    <location>
        <begin position="21"/>
        <end position="39"/>
    </location>
</feature>
<evidence type="ECO:0000256" key="1">
    <source>
        <dbReference type="SAM" id="Phobius"/>
    </source>
</evidence>
<evidence type="ECO:0000313" key="2">
    <source>
        <dbReference type="EMBL" id="QPC83051.1"/>
    </source>
</evidence>
<keyword evidence="3" id="KW-1185">Reference proteome</keyword>
<dbReference type="KEGG" id="pmet:G4Y79_01355"/>
<name>A0A7S8E9X2_9CHLR</name>
<dbReference type="RefSeq" id="WP_195171120.1">
    <property type="nucleotide sequence ID" value="NZ_CP062983.1"/>
</dbReference>